<accession>A0AAD5SP67</accession>
<dbReference type="InterPro" id="IPR059157">
    <property type="entry name" value="WDR36-Utp21_N"/>
</dbReference>
<feature type="repeat" description="WD" evidence="3">
    <location>
        <begin position="41"/>
        <end position="87"/>
    </location>
</feature>
<protein>
    <recommendedName>
        <fullName evidence="4">WDR36/Utp21 N-terminal domain-containing protein</fullName>
    </recommendedName>
</protein>
<evidence type="ECO:0000256" key="2">
    <source>
        <dbReference type="ARBA" id="ARBA00022737"/>
    </source>
</evidence>
<dbReference type="SUPFAM" id="SSF50978">
    <property type="entry name" value="WD40 repeat-like"/>
    <property type="match status" value="1"/>
</dbReference>
<keyword evidence="6" id="KW-1185">Reference proteome</keyword>
<gene>
    <name evidence="5" type="ORF">HK100_008407</name>
</gene>
<dbReference type="GO" id="GO:0034388">
    <property type="term" value="C:Pwp2p-containing subcomplex of 90S preribosome"/>
    <property type="evidence" value="ECO:0007669"/>
    <property type="project" value="TreeGrafter"/>
</dbReference>
<dbReference type="InterPro" id="IPR036322">
    <property type="entry name" value="WD40_repeat_dom_sf"/>
</dbReference>
<feature type="domain" description="WDR36/Utp21 N-terminal" evidence="4">
    <location>
        <begin position="2"/>
        <end position="131"/>
    </location>
</feature>
<dbReference type="InterPro" id="IPR020472">
    <property type="entry name" value="WD40_PAC1"/>
</dbReference>
<proteinExistence type="predicted"/>
<dbReference type="AlphaFoldDB" id="A0AAD5SP67"/>
<feature type="repeat" description="WD" evidence="3">
    <location>
        <begin position="295"/>
        <end position="336"/>
    </location>
</feature>
<evidence type="ECO:0000259" key="4">
    <source>
        <dbReference type="Pfam" id="PF25171"/>
    </source>
</evidence>
<dbReference type="PROSITE" id="PS50082">
    <property type="entry name" value="WD_REPEATS_2"/>
    <property type="match status" value="3"/>
</dbReference>
<dbReference type="SMART" id="SM00320">
    <property type="entry name" value="WD40"/>
    <property type="match status" value="7"/>
</dbReference>
<dbReference type="Proteomes" id="UP001211907">
    <property type="component" value="Unassembled WGS sequence"/>
</dbReference>
<evidence type="ECO:0000313" key="6">
    <source>
        <dbReference type="Proteomes" id="UP001211907"/>
    </source>
</evidence>
<keyword evidence="1 3" id="KW-0853">WD repeat</keyword>
<sequence>MSSPITCLVQTPAVDVIAIGMRDGRILLKNIKTDVAIRLFRQESASAVTTISFRSDDANGIAPMMASGGADGAVFVWDLAKGQLIVRVSSSSSSNVGDAHFEAVHTCEFLSGQPVLVTASGDNAIKEWIFDGENGFPRLWKSRSGHRDPPNRVRFVGPDPTTIITSGTDGSLRKYSTIQDQRNIEFSQKSTDAKKFSSTTEDGIPNQIIHFDACDSGNNDWDDIITVEANHHMVKSWKLKRGAIGKHQMAVTDKSIAKTACISPCGNFAFIGSSAGGLDMYNLQSGRLKKTFPKTNGHSKAIVGLAVDALSSKVISVSLDSFLKIWDIKKGTVLHSLELPTSISTLAFHKESNIAAVACDDLCIRIVDIEFGKTVRELWGHHNRILDLSLSPDSRWLVSSGLDGSIKLWDIPTSGIAGSLKVDPATSVSFSIDGNYIASSHVNSRGVVLWANTALFDVASSAVPIDLSVVPNEDDEDEIIIASREEINSDYEDVNEDLIKLSSLPLSRVQLLLNLESIQVLLVSYFFCFFMPYLPKIP</sequence>
<evidence type="ECO:0000256" key="1">
    <source>
        <dbReference type="ARBA" id="ARBA00022574"/>
    </source>
</evidence>
<dbReference type="InterPro" id="IPR001680">
    <property type="entry name" value="WD40_rpt"/>
</dbReference>
<organism evidence="5 6">
    <name type="scientific">Physocladia obscura</name>
    <dbReference type="NCBI Taxonomy" id="109957"/>
    <lineage>
        <taxon>Eukaryota</taxon>
        <taxon>Fungi</taxon>
        <taxon>Fungi incertae sedis</taxon>
        <taxon>Chytridiomycota</taxon>
        <taxon>Chytridiomycota incertae sedis</taxon>
        <taxon>Chytridiomycetes</taxon>
        <taxon>Chytridiales</taxon>
        <taxon>Chytriomycetaceae</taxon>
        <taxon>Physocladia</taxon>
    </lineage>
</organism>
<dbReference type="PROSITE" id="PS50294">
    <property type="entry name" value="WD_REPEATS_REGION"/>
    <property type="match status" value="2"/>
</dbReference>
<feature type="repeat" description="WD" evidence="3">
    <location>
        <begin position="378"/>
        <end position="419"/>
    </location>
</feature>
<dbReference type="GO" id="GO:0032040">
    <property type="term" value="C:small-subunit processome"/>
    <property type="evidence" value="ECO:0007669"/>
    <property type="project" value="TreeGrafter"/>
</dbReference>
<dbReference type="PANTHER" id="PTHR22840">
    <property type="entry name" value="WD REPEAT-CONTAINING PROTEIN 36"/>
    <property type="match status" value="1"/>
</dbReference>
<dbReference type="PROSITE" id="PS00678">
    <property type="entry name" value="WD_REPEATS_1"/>
    <property type="match status" value="3"/>
</dbReference>
<dbReference type="Gene3D" id="2.130.10.10">
    <property type="entry name" value="YVTN repeat-like/Quinoprotein amine dehydrogenase"/>
    <property type="match status" value="2"/>
</dbReference>
<name>A0AAD5SP67_9FUNG</name>
<dbReference type="Pfam" id="PF25168">
    <property type="entry name" value="Beta-prop_WDR36-Utp21_2nd"/>
    <property type="match status" value="1"/>
</dbReference>
<dbReference type="Pfam" id="PF25171">
    <property type="entry name" value="Beta-prop_WDR36-Utp21_1st"/>
    <property type="match status" value="1"/>
</dbReference>
<keyword evidence="2" id="KW-0677">Repeat</keyword>
<dbReference type="PANTHER" id="PTHR22840:SF12">
    <property type="entry name" value="WD REPEAT-CONTAINING PROTEIN 36"/>
    <property type="match status" value="1"/>
</dbReference>
<dbReference type="InterPro" id="IPR019775">
    <property type="entry name" value="WD40_repeat_CS"/>
</dbReference>
<dbReference type="InterPro" id="IPR015943">
    <property type="entry name" value="WD40/YVTN_repeat-like_dom_sf"/>
</dbReference>
<dbReference type="EMBL" id="JADGJH010004089">
    <property type="protein sequence ID" value="KAJ3087296.1"/>
    <property type="molecule type" value="Genomic_DNA"/>
</dbReference>
<reference evidence="5" key="1">
    <citation type="submission" date="2020-05" db="EMBL/GenBank/DDBJ databases">
        <title>Phylogenomic resolution of chytrid fungi.</title>
        <authorList>
            <person name="Stajich J.E."/>
            <person name="Amses K."/>
            <person name="Simmons R."/>
            <person name="Seto K."/>
            <person name="Myers J."/>
            <person name="Bonds A."/>
            <person name="Quandt C.A."/>
            <person name="Barry K."/>
            <person name="Liu P."/>
            <person name="Grigoriev I."/>
            <person name="Longcore J.E."/>
            <person name="James T.Y."/>
        </authorList>
    </citation>
    <scope>NUCLEOTIDE SEQUENCE</scope>
    <source>
        <strain evidence="5">JEL0513</strain>
    </source>
</reference>
<dbReference type="PRINTS" id="PR00320">
    <property type="entry name" value="GPROTEINBRPT"/>
</dbReference>
<comment type="caution">
    <text evidence="5">The sequence shown here is derived from an EMBL/GenBank/DDBJ whole genome shotgun (WGS) entry which is preliminary data.</text>
</comment>
<evidence type="ECO:0000313" key="5">
    <source>
        <dbReference type="EMBL" id="KAJ3087296.1"/>
    </source>
</evidence>
<dbReference type="GO" id="GO:0006364">
    <property type="term" value="P:rRNA processing"/>
    <property type="evidence" value="ECO:0007669"/>
    <property type="project" value="TreeGrafter"/>
</dbReference>
<evidence type="ECO:0000256" key="3">
    <source>
        <dbReference type="PROSITE-ProRule" id="PRU00221"/>
    </source>
</evidence>